<evidence type="ECO:0000256" key="1">
    <source>
        <dbReference type="SAM" id="MobiDB-lite"/>
    </source>
</evidence>
<evidence type="ECO:0000313" key="3">
    <source>
        <dbReference type="Proteomes" id="UP001283361"/>
    </source>
</evidence>
<accession>A0AAE1DCE2</accession>
<dbReference type="AlphaFoldDB" id="A0AAE1DCE2"/>
<protein>
    <submittedName>
        <fullName evidence="2">Uncharacterized protein</fullName>
    </submittedName>
</protein>
<sequence>MGFSQDSAEHYNRVLYTACSGSLTRRRSQTNGACEKGKVKVDTRSCKHTPQFRPSDRPRRRRPSDRLPADDSMYEREQLSWPDGRSIAADKCEVNPTLATANGRGVLVNGD</sequence>
<evidence type="ECO:0000313" key="2">
    <source>
        <dbReference type="EMBL" id="KAK3765554.1"/>
    </source>
</evidence>
<name>A0AAE1DCE2_9GAST</name>
<comment type="caution">
    <text evidence="2">The sequence shown here is derived from an EMBL/GenBank/DDBJ whole genome shotgun (WGS) entry which is preliminary data.</text>
</comment>
<keyword evidence="3" id="KW-1185">Reference proteome</keyword>
<feature type="region of interest" description="Disordered" evidence="1">
    <location>
        <begin position="26"/>
        <end position="78"/>
    </location>
</feature>
<gene>
    <name evidence="2" type="ORF">RRG08_067277</name>
</gene>
<dbReference type="EMBL" id="JAWDGP010004286">
    <property type="protein sequence ID" value="KAK3765554.1"/>
    <property type="molecule type" value="Genomic_DNA"/>
</dbReference>
<feature type="compositionally biased region" description="Basic and acidic residues" evidence="1">
    <location>
        <begin position="35"/>
        <end position="45"/>
    </location>
</feature>
<organism evidence="2 3">
    <name type="scientific">Elysia crispata</name>
    <name type="common">lettuce slug</name>
    <dbReference type="NCBI Taxonomy" id="231223"/>
    <lineage>
        <taxon>Eukaryota</taxon>
        <taxon>Metazoa</taxon>
        <taxon>Spiralia</taxon>
        <taxon>Lophotrochozoa</taxon>
        <taxon>Mollusca</taxon>
        <taxon>Gastropoda</taxon>
        <taxon>Heterobranchia</taxon>
        <taxon>Euthyneura</taxon>
        <taxon>Panpulmonata</taxon>
        <taxon>Sacoglossa</taxon>
        <taxon>Placobranchoidea</taxon>
        <taxon>Plakobranchidae</taxon>
        <taxon>Elysia</taxon>
    </lineage>
</organism>
<feature type="compositionally biased region" description="Basic and acidic residues" evidence="1">
    <location>
        <begin position="64"/>
        <end position="78"/>
    </location>
</feature>
<proteinExistence type="predicted"/>
<reference evidence="2" key="1">
    <citation type="journal article" date="2023" name="G3 (Bethesda)">
        <title>A reference genome for the long-term kleptoplast-retaining sea slug Elysia crispata morphotype clarki.</title>
        <authorList>
            <person name="Eastman K.E."/>
            <person name="Pendleton A.L."/>
            <person name="Shaikh M.A."/>
            <person name="Suttiyut T."/>
            <person name="Ogas R."/>
            <person name="Tomko P."/>
            <person name="Gavelis G."/>
            <person name="Widhalm J.R."/>
            <person name="Wisecaver J.H."/>
        </authorList>
    </citation>
    <scope>NUCLEOTIDE SEQUENCE</scope>
    <source>
        <strain evidence="2">ECLA1</strain>
    </source>
</reference>
<dbReference type="Proteomes" id="UP001283361">
    <property type="component" value="Unassembled WGS sequence"/>
</dbReference>